<sequence length="181" mass="20180">MALIKLLHKIGKKAQLQSFDKAPLKSKDGSQLKQNQTPHCCCKSEKQIEHCCCGSSSSSSDSKDDSTRHKTRHGRRSKKNQGCNEGYGTYGNRNVAAVGTGYNNYHPPMPGYHQPFTGHHYPPRPKYYQPFTGYNYHPAMPGNQSMAYAAAPPPPPPYAARGIPLYGYYGRGQPLPPYTYR</sequence>
<keyword evidence="3" id="KW-1185">Reference proteome</keyword>
<comment type="caution">
    <text evidence="2">The sequence shown here is derived from an EMBL/GenBank/DDBJ whole genome shotgun (WGS) entry which is preliminary data.</text>
</comment>
<evidence type="ECO:0000313" key="3">
    <source>
        <dbReference type="Proteomes" id="UP001372338"/>
    </source>
</evidence>
<accession>A0AAN9J5F7</accession>
<feature type="region of interest" description="Disordered" evidence="1">
    <location>
        <begin position="54"/>
        <end position="87"/>
    </location>
</feature>
<name>A0AAN9J5F7_CROPI</name>
<proteinExistence type="predicted"/>
<reference evidence="2 3" key="1">
    <citation type="submission" date="2024-01" db="EMBL/GenBank/DDBJ databases">
        <title>The genomes of 5 underutilized Papilionoideae crops provide insights into root nodulation and disease resistanc.</title>
        <authorList>
            <person name="Yuan L."/>
        </authorList>
    </citation>
    <scope>NUCLEOTIDE SEQUENCE [LARGE SCALE GENOMIC DNA]</scope>
    <source>
        <strain evidence="2">ZHUSHIDOU_FW_LH</strain>
        <tissue evidence="2">Leaf</tissue>
    </source>
</reference>
<dbReference type="AlphaFoldDB" id="A0AAN9J5F7"/>
<organism evidence="2 3">
    <name type="scientific">Crotalaria pallida</name>
    <name type="common">Smooth rattlebox</name>
    <name type="synonym">Crotalaria striata</name>
    <dbReference type="NCBI Taxonomy" id="3830"/>
    <lineage>
        <taxon>Eukaryota</taxon>
        <taxon>Viridiplantae</taxon>
        <taxon>Streptophyta</taxon>
        <taxon>Embryophyta</taxon>
        <taxon>Tracheophyta</taxon>
        <taxon>Spermatophyta</taxon>
        <taxon>Magnoliopsida</taxon>
        <taxon>eudicotyledons</taxon>
        <taxon>Gunneridae</taxon>
        <taxon>Pentapetalae</taxon>
        <taxon>rosids</taxon>
        <taxon>fabids</taxon>
        <taxon>Fabales</taxon>
        <taxon>Fabaceae</taxon>
        <taxon>Papilionoideae</taxon>
        <taxon>50 kb inversion clade</taxon>
        <taxon>genistoids sensu lato</taxon>
        <taxon>core genistoids</taxon>
        <taxon>Crotalarieae</taxon>
        <taxon>Crotalaria</taxon>
    </lineage>
</organism>
<dbReference type="Proteomes" id="UP001372338">
    <property type="component" value="Unassembled WGS sequence"/>
</dbReference>
<evidence type="ECO:0000256" key="1">
    <source>
        <dbReference type="SAM" id="MobiDB-lite"/>
    </source>
</evidence>
<dbReference type="EMBL" id="JAYWIO010000001">
    <property type="protein sequence ID" value="KAK7291971.1"/>
    <property type="molecule type" value="Genomic_DNA"/>
</dbReference>
<evidence type="ECO:0000313" key="2">
    <source>
        <dbReference type="EMBL" id="KAK7291971.1"/>
    </source>
</evidence>
<feature type="compositionally biased region" description="Basic residues" evidence="1">
    <location>
        <begin position="69"/>
        <end position="79"/>
    </location>
</feature>
<protein>
    <submittedName>
        <fullName evidence="2">Uncharacterized protein</fullName>
    </submittedName>
</protein>
<gene>
    <name evidence="2" type="ORF">RIF29_07556</name>
</gene>